<dbReference type="AlphaFoldDB" id="A0A5C5X663"/>
<name>A0A5C5X663_9PLAN</name>
<dbReference type="EMBL" id="SIHI01000001">
    <property type="protein sequence ID" value="TWT58258.1"/>
    <property type="molecule type" value="Genomic_DNA"/>
</dbReference>
<comment type="caution">
    <text evidence="1">The sequence shown here is derived from an EMBL/GenBank/DDBJ whole genome shotgun (WGS) entry which is preliminary data.</text>
</comment>
<sequence>MDYWVQYHNTDKLGYLPGDFEYPDAMDVCVIDTSDANEHRISTTKPDINQALGDVVFLVVGFATKKKRYALWSWTLLEEFLEPEGDETDAVGNCQVLNPPRELDGQEFYSFKKHWRAPHFLIQML</sequence>
<evidence type="ECO:0000313" key="2">
    <source>
        <dbReference type="Proteomes" id="UP000317243"/>
    </source>
</evidence>
<gene>
    <name evidence="1" type="ORF">KOR42_16300</name>
</gene>
<accession>A0A5C5X663</accession>
<dbReference type="RefSeq" id="WP_146508515.1">
    <property type="nucleotide sequence ID" value="NZ_SIHI01000001.1"/>
</dbReference>
<keyword evidence="2" id="KW-1185">Reference proteome</keyword>
<evidence type="ECO:0000313" key="1">
    <source>
        <dbReference type="EMBL" id="TWT58258.1"/>
    </source>
</evidence>
<dbReference type="OrthoDB" id="583058at2"/>
<proteinExistence type="predicted"/>
<dbReference type="Proteomes" id="UP000317243">
    <property type="component" value="Unassembled WGS sequence"/>
</dbReference>
<organism evidence="1 2">
    <name type="scientific">Thalassoglobus neptunius</name>
    <dbReference type="NCBI Taxonomy" id="1938619"/>
    <lineage>
        <taxon>Bacteria</taxon>
        <taxon>Pseudomonadati</taxon>
        <taxon>Planctomycetota</taxon>
        <taxon>Planctomycetia</taxon>
        <taxon>Planctomycetales</taxon>
        <taxon>Planctomycetaceae</taxon>
        <taxon>Thalassoglobus</taxon>
    </lineage>
</organism>
<protein>
    <submittedName>
        <fullName evidence="1">Uncharacterized protein</fullName>
    </submittedName>
</protein>
<reference evidence="1 2" key="1">
    <citation type="submission" date="2019-02" db="EMBL/GenBank/DDBJ databases">
        <title>Deep-cultivation of Planctomycetes and their phenomic and genomic characterization uncovers novel biology.</title>
        <authorList>
            <person name="Wiegand S."/>
            <person name="Jogler M."/>
            <person name="Boedeker C."/>
            <person name="Pinto D."/>
            <person name="Vollmers J."/>
            <person name="Rivas-Marin E."/>
            <person name="Kohn T."/>
            <person name="Peeters S.H."/>
            <person name="Heuer A."/>
            <person name="Rast P."/>
            <person name="Oberbeckmann S."/>
            <person name="Bunk B."/>
            <person name="Jeske O."/>
            <person name="Meyerdierks A."/>
            <person name="Storesund J.E."/>
            <person name="Kallscheuer N."/>
            <person name="Luecker S."/>
            <person name="Lage O.M."/>
            <person name="Pohl T."/>
            <person name="Merkel B.J."/>
            <person name="Hornburger P."/>
            <person name="Mueller R.-W."/>
            <person name="Bruemmer F."/>
            <person name="Labrenz M."/>
            <person name="Spormann A.M."/>
            <person name="Op Den Camp H."/>
            <person name="Overmann J."/>
            <person name="Amann R."/>
            <person name="Jetten M.S.M."/>
            <person name="Mascher T."/>
            <person name="Medema M.H."/>
            <person name="Devos D.P."/>
            <person name="Kaster A.-K."/>
            <person name="Ovreas L."/>
            <person name="Rohde M."/>
            <person name="Galperin M.Y."/>
            <person name="Jogler C."/>
        </authorList>
    </citation>
    <scope>NUCLEOTIDE SEQUENCE [LARGE SCALE GENOMIC DNA]</scope>
    <source>
        <strain evidence="1 2">KOR42</strain>
    </source>
</reference>